<keyword evidence="2" id="KW-1185">Reference proteome</keyword>
<dbReference type="RefSeq" id="WP_106872533.1">
    <property type="nucleotide sequence ID" value="NZ_CP053841.1"/>
</dbReference>
<name>A0A2P8QYM7_9BACT</name>
<comment type="caution">
    <text evidence="1">The sequence shown here is derived from an EMBL/GenBank/DDBJ whole genome shotgun (WGS) entry which is preliminary data.</text>
</comment>
<dbReference type="InterPro" id="IPR009279">
    <property type="entry name" value="Portal_Mu"/>
</dbReference>
<organism evidence="1 2">
    <name type="scientific">Campylobacter blaseri</name>
    <dbReference type="NCBI Taxonomy" id="2042961"/>
    <lineage>
        <taxon>Bacteria</taxon>
        <taxon>Pseudomonadati</taxon>
        <taxon>Campylobacterota</taxon>
        <taxon>Epsilonproteobacteria</taxon>
        <taxon>Campylobacterales</taxon>
        <taxon>Campylobacteraceae</taxon>
        <taxon>Campylobacter</taxon>
    </lineage>
</organism>
<evidence type="ECO:0000313" key="2">
    <source>
        <dbReference type="Proteomes" id="UP000240535"/>
    </source>
</evidence>
<gene>
    <name evidence="1" type="ORF">CQ405_08130</name>
</gene>
<dbReference type="Pfam" id="PF06074">
    <property type="entry name" value="Portal_Mu"/>
    <property type="match status" value="1"/>
</dbReference>
<dbReference type="OrthoDB" id="9797300at2"/>
<dbReference type="EMBL" id="PDHH01000008">
    <property type="protein sequence ID" value="PSM51347.1"/>
    <property type="molecule type" value="Genomic_DNA"/>
</dbReference>
<dbReference type="Proteomes" id="UP000240535">
    <property type="component" value="Unassembled WGS sequence"/>
</dbReference>
<reference evidence="2" key="1">
    <citation type="submission" date="2017-10" db="EMBL/GenBank/DDBJ databases">
        <title>Campylobacter species from seals.</title>
        <authorList>
            <person name="Gilbert M.J."/>
            <person name="Zomer A.L."/>
            <person name="Timmerman A.J."/>
            <person name="Duim B."/>
            <person name="Wagenaar J.A."/>
        </authorList>
    </citation>
    <scope>NUCLEOTIDE SEQUENCE [LARGE SCALE GENOMIC DNA]</scope>
    <source>
        <strain evidence="2">17S00004-5</strain>
    </source>
</reference>
<dbReference type="AlphaFoldDB" id="A0A2P8QYM7"/>
<sequence length="461" mass="53047">MAFLKNLFLNKKDKNKALRLSPNDTLINALFSTSISAYKISDSDLNLITRDLSFTQADISRKAVTEKKELAIICDDETIKENLLSCFYSDIISQILETYLYGINVFEVNYKPIDGLFYPILRQRDFRNFEFKDDVLHFNLNGFLQEIPKFKVIYGLSRANFYKPYGDALLEKLYFPVKLKNASLKFWIEFIEKFGSPWAIAKSSFDAETLAKEVFAMLSGDVAVIDQDESIELTQPNKDSSHDKLINYCDNQISKVILGANLTSSVKEGSFAAANIHNQIREDIALSDANILIYVVNRAIKFFKEVNGLNIDIEAKLFDKNKPNIELSERDLKLYNMGFIPTKEYIEETYNYEIDEQKSKIIENKGHLNSNYLAFKESLKPKYLDMVDKAMDDEFLNKELINASSSLDKKLDEILNKSATYEEAFKEFMSLYQDNYTLNELEDSMFKAIANSQMHGLSDDI</sequence>
<evidence type="ECO:0000313" key="1">
    <source>
        <dbReference type="EMBL" id="PSM51347.1"/>
    </source>
</evidence>
<evidence type="ECO:0008006" key="3">
    <source>
        <dbReference type="Google" id="ProtNLM"/>
    </source>
</evidence>
<accession>A0A2P8QYM7</accession>
<protein>
    <recommendedName>
        <fullName evidence="3">DUF935 family protein</fullName>
    </recommendedName>
</protein>
<proteinExistence type="predicted"/>